<reference evidence="1 2" key="1">
    <citation type="journal article" date="2014" name="PLoS Genet.">
        <title>Phylogenetically driven sequencing of extremely halophilic archaea reveals strategies for static and dynamic osmo-response.</title>
        <authorList>
            <person name="Becker E.A."/>
            <person name="Seitzer P.M."/>
            <person name="Tritt A."/>
            <person name="Larsen D."/>
            <person name="Krusor M."/>
            <person name="Yao A.I."/>
            <person name="Wu D."/>
            <person name="Madern D."/>
            <person name="Eisen J.A."/>
            <person name="Darling A.E."/>
            <person name="Facciotti M.T."/>
        </authorList>
    </citation>
    <scope>NUCLEOTIDE SEQUENCE [LARGE SCALE GENOMIC DNA]</scope>
    <source>
        <strain evidence="1 2">DSM 8989</strain>
    </source>
</reference>
<dbReference type="OrthoDB" id="213965at2157"/>
<dbReference type="AlphaFoldDB" id="M0MX08"/>
<accession>M0MX08</accession>
<dbReference type="RefSeq" id="WP_005045179.1">
    <property type="nucleotide sequence ID" value="NZ_AOME01000076.1"/>
</dbReference>
<dbReference type="PATRIC" id="fig|1227456.3.peg.3321"/>
<dbReference type="Proteomes" id="UP000011625">
    <property type="component" value="Unassembled WGS sequence"/>
</dbReference>
<gene>
    <name evidence="1" type="ORF">C450_16335</name>
</gene>
<proteinExistence type="predicted"/>
<protein>
    <submittedName>
        <fullName evidence="1">Uncharacterized protein</fullName>
    </submittedName>
</protein>
<sequence>MTEIDRVRAEPDLVVTALQQKFLEPNPVGEPAIRVAPDGEAELFVHEDGFEQPAEGVDLHPERFVGDELDLPDPDADLDDEAIEALGERLGSEVRPALRNDVDLNADRDEAEHIVPVEYESNDP</sequence>
<evidence type="ECO:0000313" key="2">
    <source>
        <dbReference type="Proteomes" id="UP000011625"/>
    </source>
</evidence>
<organism evidence="1 2">
    <name type="scientific">Halococcus salifodinae DSM 8989</name>
    <dbReference type="NCBI Taxonomy" id="1227456"/>
    <lineage>
        <taxon>Archaea</taxon>
        <taxon>Methanobacteriati</taxon>
        <taxon>Methanobacteriota</taxon>
        <taxon>Stenosarchaea group</taxon>
        <taxon>Halobacteria</taxon>
        <taxon>Halobacteriales</taxon>
        <taxon>Halococcaceae</taxon>
        <taxon>Halococcus</taxon>
    </lineage>
</organism>
<evidence type="ECO:0000313" key="1">
    <source>
        <dbReference type="EMBL" id="EMA49858.1"/>
    </source>
</evidence>
<keyword evidence="2" id="KW-1185">Reference proteome</keyword>
<dbReference type="EMBL" id="AOME01000076">
    <property type="protein sequence ID" value="EMA49858.1"/>
    <property type="molecule type" value="Genomic_DNA"/>
</dbReference>
<name>M0MX08_9EURY</name>
<comment type="caution">
    <text evidence="1">The sequence shown here is derived from an EMBL/GenBank/DDBJ whole genome shotgun (WGS) entry which is preliminary data.</text>
</comment>